<comment type="caution">
    <text evidence="6">The sequence shown here is derived from an EMBL/GenBank/DDBJ whole genome shotgun (WGS) entry which is preliminary data.</text>
</comment>
<dbReference type="EMBL" id="JBHRSK010000007">
    <property type="protein sequence ID" value="MFC2968500.1"/>
    <property type="molecule type" value="Genomic_DNA"/>
</dbReference>
<dbReference type="SUPFAM" id="SSF46785">
    <property type="entry name" value="Winged helix' DNA-binding domain"/>
    <property type="match status" value="2"/>
</dbReference>
<reference evidence="7" key="1">
    <citation type="journal article" date="2019" name="Int. J. Syst. Evol. Microbiol.">
        <title>The Global Catalogue of Microorganisms (GCM) 10K type strain sequencing project: providing services to taxonomists for standard genome sequencing and annotation.</title>
        <authorList>
            <consortium name="The Broad Institute Genomics Platform"/>
            <consortium name="The Broad Institute Genome Sequencing Center for Infectious Disease"/>
            <person name="Wu L."/>
            <person name="Ma J."/>
        </authorList>
    </citation>
    <scope>NUCLEOTIDE SEQUENCE [LARGE SCALE GENOMIC DNA]</scope>
    <source>
        <strain evidence="7">KCTC 62192</strain>
    </source>
</reference>
<dbReference type="Proteomes" id="UP001595443">
    <property type="component" value="Unassembled WGS sequence"/>
</dbReference>
<feature type="domain" description="HTH lysR-type" evidence="5">
    <location>
        <begin position="97"/>
        <end position="150"/>
    </location>
</feature>
<dbReference type="PANTHER" id="PTHR30126:SF98">
    <property type="entry name" value="HTH-TYPE TRANSCRIPTIONAL ACTIVATOR BAUR"/>
    <property type="match status" value="1"/>
</dbReference>
<sequence>MIAENLRHLRVFLAVAECGSVTQAAARCYVSQPAVTQAINKLETLSDRPLFQRSPQGFFPTEAGEILRRRAVRAFALIDPALAEIAPRLPRIATRPQLKALVATNETRNFTLAARVLGVSQPTVHRAIAQLEREAAQPLFRRSPQGVMPTRASTALARAARLAFAELAQAEAELGDLAGREVGRIVIGATPLARSHILPRAFAAFRANRPRLGIKVLDGPYSELLAGLRRGEVDFLVGALRDPVPVEDVVQEPLFEDRLVVLAGAEHPLLAAPPDVAQLAAWPWLVPRENTPTRVQFDAMFDAAGIARPESLIETGSVVLMREMVQDGRHLACVSRLQAMGEVSRGMVRALSIEVPGRSRPIGLTFRTDWQPTPAQSQLIAAMRAVEGAKASPP</sequence>
<dbReference type="Gene3D" id="1.10.10.10">
    <property type="entry name" value="Winged helix-like DNA-binding domain superfamily/Winged helix DNA-binding domain"/>
    <property type="match status" value="2"/>
</dbReference>
<dbReference type="PRINTS" id="PR00039">
    <property type="entry name" value="HTHLYSR"/>
</dbReference>
<protein>
    <submittedName>
        <fullName evidence="6">LysR family transcriptional regulator</fullName>
    </submittedName>
</protein>
<dbReference type="InterPro" id="IPR036390">
    <property type="entry name" value="WH_DNA-bd_sf"/>
</dbReference>
<keyword evidence="2" id="KW-0805">Transcription regulation</keyword>
<dbReference type="Pfam" id="PF03466">
    <property type="entry name" value="LysR_substrate"/>
    <property type="match status" value="1"/>
</dbReference>
<evidence type="ECO:0000256" key="2">
    <source>
        <dbReference type="ARBA" id="ARBA00023015"/>
    </source>
</evidence>
<evidence type="ECO:0000313" key="6">
    <source>
        <dbReference type="EMBL" id="MFC2968500.1"/>
    </source>
</evidence>
<name>A0ABV7AI09_9RHOB</name>
<dbReference type="SUPFAM" id="SSF53850">
    <property type="entry name" value="Periplasmic binding protein-like II"/>
    <property type="match status" value="1"/>
</dbReference>
<dbReference type="InterPro" id="IPR036388">
    <property type="entry name" value="WH-like_DNA-bd_sf"/>
</dbReference>
<dbReference type="PANTHER" id="PTHR30126">
    <property type="entry name" value="HTH-TYPE TRANSCRIPTIONAL REGULATOR"/>
    <property type="match status" value="1"/>
</dbReference>
<feature type="domain" description="HTH lysR-type" evidence="5">
    <location>
        <begin position="4"/>
        <end position="61"/>
    </location>
</feature>
<gene>
    <name evidence="6" type="ORF">ACFOES_10375</name>
</gene>
<organism evidence="6 7">
    <name type="scientific">Acidimangrovimonas pyrenivorans</name>
    <dbReference type="NCBI Taxonomy" id="2030798"/>
    <lineage>
        <taxon>Bacteria</taxon>
        <taxon>Pseudomonadati</taxon>
        <taxon>Pseudomonadota</taxon>
        <taxon>Alphaproteobacteria</taxon>
        <taxon>Rhodobacterales</taxon>
        <taxon>Paracoccaceae</taxon>
        <taxon>Acidimangrovimonas</taxon>
    </lineage>
</organism>
<evidence type="ECO:0000256" key="1">
    <source>
        <dbReference type="ARBA" id="ARBA00009437"/>
    </source>
</evidence>
<keyword evidence="4" id="KW-0804">Transcription</keyword>
<proteinExistence type="inferred from homology"/>
<evidence type="ECO:0000313" key="7">
    <source>
        <dbReference type="Proteomes" id="UP001595443"/>
    </source>
</evidence>
<keyword evidence="7" id="KW-1185">Reference proteome</keyword>
<dbReference type="InterPro" id="IPR005119">
    <property type="entry name" value="LysR_subst-bd"/>
</dbReference>
<dbReference type="RefSeq" id="WP_377833199.1">
    <property type="nucleotide sequence ID" value="NZ_JBHRSK010000007.1"/>
</dbReference>
<keyword evidence="3" id="KW-0238">DNA-binding</keyword>
<comment type="similarity">
    <text evidence="1">Belongs to the LysR transcriptional regulatory family.</text>
</comment>
<dbReference type="Pfam" id="PF00126">
    <property type="entry name" value="HTH_1"/>
    <property type="match status" value="2"/>
</dbReference>
<evidence type="ECO:0000259" key="5">
    <source>
        <dbReference type="PROSITE" id="PS50931"/>
    </source>
</evidence>
<accession>A0ABV7AI09</accession>
<evidence type="ECO:0000256" key="3">
    <source>
        <dbReference type="ARBA" id="ARBA00023125"/>
    </source>
</evidence>
<dbReference type="PROSITE" id="PS50931">
    <property type="entry name" value="HTH_LYSR"/>
    <property type="match status" value="2"/>
</dbReference>
<dbReference type="Gene3D" id="3.40.190.10">
    <property type="entry name" value="Periplasmic binding protein-like II"/>
    <property type="match status" value="2"/>
</dbReference>
<evidence type="ECO:0000256" key="4">
    <source>
        <dbReference type="ARBA" id="ARBA00023163"/>
    </source>
</evidence>
<dbReference type="InterPro" id="IPR000847">
    <property type="entry name" value="LysR_HTH_N"/>
</dbReference>